<sequence>MHLRALIAAALLALVPDFGVAQDDLSMGRVQSPVLTIDVDRLLAETQFGQRISDDLRERTEALSAENERLRLQLTTEERSLTDRRPTMEVEDFRTEADAFDARVQTIRAQQDAKQRDLEEAVARGREEFLNSVRPVLVRLMLDSGAAVILERRDVFLSVGLVDVTDEAIAAMDAQLGDGASPLPVEPPSAVSGPASGPTEEAEAPGRSTSVIEPSDAPDRSQPSEQAPAIGIPGD</sequence>
<evidence type="ECO:0000256" key="2">
    <source>
        <dbReference type="SAM" id="SignalP"/>
    </source>
</evidence>
<feature type="chain" id="PRO_5022708858" evidence="2">
    <location>
        <begin position="22"/>
        <end position="235"/>
    </location>
</feature>
<keyword evidence="4" id="KW-1185">Reference proteome</keyword>
<feature type="signal peptide" evidence="2">
    <location>
        <begin position="1"/>
        <end position="21"/>
    </location>
</feature>
<dbReference type="AlphaFoldDB" id="A0A5C4N055"/>
<dbReference type="SUPFAM" id="SSF111384">
    <property type="entry name" value="OmpH-like"/>
    <property type="match status" value="1"/>
</dbReference>
<dbReference type="OrthoDB" id="7868372at2"/>
<dbReference type="InterPro" id="IPR024930">
    <property type="entry name" value="Skp_dom_sf"/>
</dbReference>
<evidence type="ECO:0000313" key="4">
    <source>
        <dbReference type="Proteomes" id="UP000305887"/>
    </source>
</evidence>
<dbReference type="InterPro" id="IPR005632">
    <property type="entry name" value="Chaperone_Skp"/>
</dbReference>
<dbReference type="Gene3D" id="3.30.910.20">
    <property type="entry name" value="Skp domain"/>
    <property type="match status" value="1"/>
</dbReference>
<dbReference type="Pfam" id="PF03938">
    <property type="entry name" value="OmpH"/>
    <property type="match status" value="1"/>
</dbReference>
<dbReference type="RefSeq" id="WP_139075869.1">
    <property type="nucleotide sequence ID" value="NZ_VDFU01000005.1"/>
</dbReference>
<proteinExistence type="predicted"/>
<feature type="compositionally biased region" description="Low complexity" evidence="1">
    <location>
        <begin position="188"/>
        <end position="198"/>
    </location>
</feature>
<dbReference type="Proteomes" id="UP000305887">
    <property type="component" value="Unassembled WGS sequence"/>
</dbReference>
<gene>
    <name evidence="3" type="ORF">FHG66_06140</name>
</gene>
<feature type="region of interest" description="Disordered" evidence="1">
    <location>
        <begin position="179"/>
        <end position="235"/>
    </location>
</feature>
<accession>A0A5C4N055</accession>
<evidence type="ECO:0000313" key="3">
    <source>
        <dbReference type="EMBL" id="TNC51127.1"/>
    </source>
</evidence>
<dbReference type="SMART" id="SM00935">
    <property type="entry name" value="OmpH"/>
    <property type="match status" value="1"/>
</dbReference>
<keyword evidence="2" id="KW-0732">Signal</keyword>
<name>A0A5C4N055_9RHOB</name>
<comment type="caution">
    <text evidence="3">The sequence shown here is derived from an EMBL/GenBank/DDBJ whole genome shotgun (WGS) entry which is preliminary data.</text>
</comment>
<organism evidence="3 4">
    <name type="scientific">Rubellimicrobium rubrum</name>
    <dbReference type="NCBI Taxonomy" id="2585369"/>
    <lineage>
        <taxon>Bacteria</taxon>
        <taxon>Pseudomonadati</taxon>
        <taxon>Pseudomonadota</taxon>
        <taxon>Alphaproteobacteria</taxon>
        <taxon>Rhodobacterales</taxon>
        <taxon>Roseobacteraceae</taxon>
        <taxon>Rubellimicrobium</taxon>
    </lineage>
</organism>
<protein>
    <submittedName>
        <fullName evidence="3">OmpH family outer membrane protein</fullName>
    </submittedName>
</protein>
<evidence type="ECO:0000256" key="1">
    <source>
        <dbReference type="SAM" id="MobiDB-lite"/>
    </source>
</evidence>
<dbReference type="GO" id="GO:0051082">
    <property type="term" value="F:unfolded protein binding"/>
    <property type="evidence" value="ECO:0007669"/>
    <property type="project" value="InterPro"/>
</dbReference>
<dbReference type="EMBL" id="VDFU01000005">
    <property type="protein sequence ID" value="TNC51127.1"/>
    <property type="molecule type" value="Genomic_DNA"/>
</dbReference>
<reference evidence="3 4" key="1">
    <citation type="submission" date="2019-06" db="EMBL/GenBank/DDBJ databases">
        <title>YIM 131921 draft genome.</title>
        <authorList>
            <person name="Jiang L."/>
        </authorList>
    </citation>
    <scope>NUCLEOTIDE SEQUENCE [LARGE SCALE GENOMIC DNA]</scope>
    <source>
        <strain evidence="3 4">YIM 131921</strain>
    </source>
</reference>